<dbReference type="PRINTS" id="PR01071">
    <property type="entry name" value="ACOABIOTINCC"/>
</dbReference>
<evidence type="ECO:0000256" key="1">
    <source>
        <dbReference type="ARBA" id="ARBA00005194"/>
    </source>
</evidence>
<feature type="domain" description="Lipoyl-binding" evidence="10">
    <location>
        <begin position="77"/>
        <end position="153"/>
    </location>
</feature>
<dbReference type="EMBL" id="AEPV01000066">
    <property type="protein sequence ID" value="EFU73457.1"/>
    <property type="molecule type" value="Genomic_DNA"/>
</dbReference>
<dbReference type="CDD" id="cd06850">
    <property type="entry name" value="biotinyl_domain"/>
    <property type="match status" value="1"/>
</dbReference>
<dbReference type="RefSeq" id="WP_007208586.1">
    <property type="nucleotide sequence ID" value="NZ_GL622241.1"/>
</dbReference>
<protein>
    <recommendedName>
        <fullName evidence="2 8">Biotin carboxyl carrier protein of acetyl-CoA carboxylase</fullName>
    </recommendedName>
</protein>
<evidence type="ECO:0000256" key="2">
    <source>
        <dbReference type="ARBA" id="ARBA00017562"/>
    </source>
</evidence>
<dbReference type="PANTHER" id="PTHR45266">
    <property type="entry name" value="OXALOACETATE DECARBOXYLASE ALPHA CHAIN"/>
    <property type="match status" value="1"/>
</dbReference>
<dbReference type="STRING" id="888064.HMPREF9088_1573"/>
<reference evidence="11 12" key="1">
    <citation type="submission" date="2010-12" db="EMBL/GenBank/DDBJ databases">
        <authorList>
            <person name="Muzny D."/>
            <person name="Qin X."/>
            <person name="Deng J."/>
            <person name="Jiang H."/>
            <person name="Liu Y."/>
            <person name="Qu J."/>
            <person name="Song X.-Z."/>
            <person name="Zhang L."/>
            <person name="Thornton R."/>
            <person name="Coyle M."/>
            <person name="Francisco L."/>
            <person name="Jackson L."/>
            <person name="Javaid M."/>
            <person name="Korchina V."/>
            <person name="Kovar C."/>
            <person name="Mata R."/>
            <person name="Mathew T."/>
            <person name="Ngo R."/>
            <person name="Nguyen L."/>
            <person name="Nguyen N."/>
            <person name="Okwuonu G."/>
            <person name="Ongeri F."/>
            <person name="Pham C."/>
            <person name="Simmons D."/>
            <person name="Wilczek-Boney K."/>
            <person name="Hale W."/>
            <person name="Jakkamsetti A."/>
            <person name="Pham P."/>
            <person name="Ruth R."/>
            <person name="San Lucas F."/>
            <person name="Warren J."/>
            <person name="Zhang J."/>
            <person name="Zhao Z."/>
            <person name="Zhou C."/>
            <person name="Zhu D."/>
            <person name="Lee S."/>
            <person name="Bess C."/>
            <person name="Blankenburg K."/>
            <person name="Forbes L."/>
            <person name="Fu Q."/>
            <person name="Gubbala S."/>
            <person name="Hirani K."/>
            <person name="Jayaseelan J.C."/>
            <person name="Lara F."/>
            <person name="Munidasa M."/>
            <person name="Palculict T."/>
            <person name="Patil S."/>
            <person name="Pu L.-L."/>
            <person name="Saada N."/>
            <person name="Tang L."/>
            <person name="Weissenberger G."/>
            <person name="Zhu Y."/>
            <person name="Hemphill L."/>
            <person name="Shang Y."/>
            <person name="Youmans B."/>
            <person name="Ayvaz T."/>
            <person name="Ross M."/>
            <person name="Santibanez J."/>
            <person name="Aqrawi P."/>
            <person name="Gross S."/>
            <person name="Joshi V."/>
            <person name="Fowler G."/>
            <person name="Nazareth L."/>
            <person name="Reid J."/>
            <person name="Worley K."/>
            <person name="Petrosino J."/>
            <person name="Highlander S."/>
            <person name="Gibbs R."/>
        </authorList>
    </citation>
    <scope>NUCLEOTIDE SEQUENCE [LARGE SCALE GENOMIC DNA]</scope>
    <source>
        <strain evidence="12">DSM 15952 / CCUG 50447 / LMG 22039 / TP 1.5</strain>
    </source>
</reference>
<dbReference type="GO" id="GO:0006633">
    <property type="term" value="P:fatty acid biosynthetic process"/>
    <property type="evidence" value="ECO:0007669"/>
    <property type="project" value="UniProtKB-UniPathway"/>
</dbReference>
<dbReference type="InterPro" id="IPR000089">
    <property type="entry name" value="Biotin_lipoyl"/>
</dbReference>
<dbReference type="AlphaFoldDB" id="E6LGT3"/>
<keyword evidence="12" id="KW-1185">Reference proteome</keyword>
<dbReference type="Gene3D" id="2.40.50.100">
    <property type="match status" value="1"/>
</dbReference>
<dbReference type="SUPFAM" id="SSF51230">
    <property type="entry name" value="Single hybrid motif"/>
    <property type="match status" value="1"/>
</dbReference>
<dbReference type="PANTHER" id="PTHR45266:SF3">
    <property type="entry name" value="OXALOACETATE DECARBOXYLASE ALPHA CHAIN"/>
    <property type="match status" value="1"/>
</dbReference>
<feature type="region of interest" description="Disordered" evidence="9">
    <location>
        <begin position="50"/>
        <end position="75"/>
    </location>
</feature>
<dbReference type="Proteomes" id="UP000010296">
    <property type="component" value="Unassembled WGS sequence"/>
</dbReference>
<dbReference type="GO" id="GO:0009317">
    <property type="term" value="C:acetyl-CoA carboxylase complex"/>
    <property type="evidence" value="ECO:0007669"/>
    <property type="project" value="InterPro"/>
</dbReference>
<keyword evidence="5 8" id="KW-0443">Lipid metabolism</keyword>
<gene>
    <name evidence="11" type="primary">accB</name>
    <name evidence="11" type="ORF">HMPREF9088_1573</name>
</gene>
<keyword evidence="6 8" id="KW-0275">Fatty acid biosynthesis</keyword>
<dbReference type="eggNOG" id="COG0511">
    <property type="taxonomic scope" value="Bacteria"/>
</dbReference>
<evidence type="ECO:0000256" key="5">
    <source>
        <dbReference type="ARBA" id="ARBA00023098"/>
    </source>
</evidence>
<comment type="caution">
    <text evidence="11">The sequence shown here is derived from an EMBL/GenBank/DDBJ whole genome shotgun (WGS) entry which is preliminary data.</text>
</comment>
<dbReference type="PROSITE" id="PS00188">
    <property type="entry name" value="BIOTIN"/>
    <property type="match status" value="1"/>
</dbReference>
<evidence type="ECO:0000313" key="11">
    <source>
        <dbReference type="EMBL" id="EFU73457.1"/>
    </source>
</evidence>
<dbReference type="GO" id="GO:0003989">
    <property type="term" value="F:acetyl-CoA carboxylase activity"/>
    <property type="evidence" value="ECO:0007669"/>
    <property type="project" value="InterPro"/>
</dbReference>
<evidence type="ECO:0000256" key="7">
    <source>
        <dbReference type="ARBA" id="ARBA00023267"/>
    </source>
</evidence>
<dbReference type="GO" id="GO:0016829">
    <property type="term" value="F:lyase activity"/>
    <property type="evidence" value="ECO:0007669"/>
    <property type="project" value="UniProtKB-KW"/>
</dbReference>
<keyword evidence="3 8" id="KW-0444">Lipid biosynthesis</keyword>
<evidence type="ECO:0000256" key="9">
    <source>
        <dbReference type="SAM" id="MobiDB-lite"/>
    </source>
</evidence>
<evidence type="ECO:0000256" key="8">
    <source>
        <dbReference type="RuleBase" id="RU364072"/>
    </source>
</evidence>
<dbReference type="InterPro" id="IPR011053">
    <property type="entry name" value="Single_hybrid_motif"/>
</dbReference>
<dbReference type="InterPro" id="IPR001882">
    <property type="entry name" value="Biotin_BS"/>
</dbReference>
<dbReference type="InterPro" id="IPR001249">
    <property type="entry name" value="AcCoA_biotinCC"/>
</dbReference>
<evidence type="ECO:0000259" key="10">
    <source>
        <dbReference type="PROSITE" id="PS50968"/>
    </source>
</evidence>
<organism evidence="11 12">
    <name type="scientific">Enterococcus italicus (strain DSM 15952 / CCUG 50447 / LMG 22039 / TP 1.5)</name>
    <dbReference type="NCBI Taxonomy" id="888064"/>
    <lineage>
        <taxon>Bacteria</taxon>
        <taxon>Bacillati</taxon>
        <taxon>Bacillota</taxon>
        <taxon>Bacilli</taxon>
        <taxon>Lactobacillales</taxon>
        <taxon>Enterococcaceae</taxon>
        <taxon>Enterococcus</taxon>
    </lineage>
</organism>
<evidence type="ECO:0000256" key="6">
    <source>
        <dbReference type="ARBA" id="ARBA00023160"/>
    </source>
</evidence>
<dbReference type="Pfam" id="PF00364">
    <property type="entry name" value="Biotin_lipoyl"/>
    <property type="match status" value="1"/>
</dbReference>
<proteinExistence type="predicted"/>
<comment type="pathway">
    <text evidence="1 8">Lipid metabolism; fatty acid biosynthesis.</text>
</comment>
<dbReference type="NCBIfam" id="TIGR00531">
    <property type="entry name" value="BCCP"/>
    <property type="match status" value="1"/>
</dbReference>
<evidence type="ECO:0000256" key="4">
    <source>
        <dbReference type="ARBA" id="ARBA00022832"/>
    </source>
</evidence>
<dbReference type="UniPathway" id="UPA00094"/>
<comment type="function">
    <text evidence="8">This protein is a component of the acetyl coenzyme A carboxylase complex; first, biotin carboxylase catalyzes the carboxylation of the carrier protein and then the transcarboxylase transfers the carboxyl group to form malonyl-CoA.</text>
</comment>
<keyword evidence="4 8" id="KW-0276">Fatty acid metabolism</keyword>
<accession>E6LGT3</accession>
<dbReference type="OrthoDB" id="9811735at2"/>
<keyword evidence="7 8" id="KW-0092">Biotin</keyword>
<dbReference type="PROSITE" id="PS50968">
    <property type="entry name" value="BIOTINYL_LIPOYL"/>
    <property type="match status" value="1"/>
</dbReference>
<name>E6LGT3_ENTI1</name>
<keyword evidence="11" id="KW-0456">Lyase</keyword>
<evidence type="ECO:0000313" key="12">
    <source>
        <dbReference type="Proteomes" id="UP000010296"/>
    </source>
</evidence>
<dbReference type="HOGENOM" id="CLU_016733_3_2_9"/>
<dbReference type="InterPro" id="IPR050709">
    <property type="entry name" value="Biotin_Carboxyl_Carrier/Decarb"/>
</dbReference>
<evidence type="ECO:0000256" key="3">
    <source>
        <dbReference type="ARBA" id="ARBA00022516"/>
    </source>
</evidence>
<sequence length="155" mass="17094">MNFSEIKELISLVNDSKLTEFRMQEQQFELYLNKNQQCGVSSRKEEVAYSPSAPVAAPQIQPTEETPASAPVASEGGHQIESPLVGVVYLKPNPDKPVFKQVGDQVKVGEVVCIIEAMKVMNEIVSDVNGEVTAIYVENEEVVEFGQPLIQIKES</sequence>